<evidence type="ECO:0000256" key="6">
    <source>
        <dbReference type="ARBA" id="ARBA00023136"/>
    </source>
</evidence>
<keyword evidence="2" id="KW-0813">Transport</keyword>
<sequence>MIRNQVEDLLSTVQDCQNGISMEIFLHISLIPAVLIAGVLSFLQKRAHRLAIDHRLPFLGGRFAIVVPLDTIGSLSNRWSYGFAFGAVSSSVMLLFSESYIPFSVPSWARAIVYLVGALEVGLVYFPFFACLSTPFRTTGAVLGILYSLSWIMVTLWDTFTCPDGMILGKYQKLIIQWPCILSLIFLLGRFVYILVKAVRIHLQVEQDTEEMTEQHQVQHVKRLLCKTPVHSKPLSWFQRRVYEWDPFFKFPNRIIGTVIISLIGLYMMTLADYSVSDLAFDQVGRWKDTLKHLVISCNDTEALGFMITQLEEFIDVSRKAWLATNIFASLNSVAYCLHVLACYRKHLKRLWKGQKGFLPEKFHNPSSAVSVASIARYSGWQIAFTLWGYVIVHFVHFLFALLLVYGLILPLMHGRALSMLHNLGIIVLTMSLVISLVILQVVLVQMFFLQDKMSPTDKQKPLAINNRKAFHCFNYFFFFYNVVMGIGNCIMRLLSSIVVGTWLVSRIDRTIMQRGYETMDPGYATWIGMIFADHYHNNPVMVCFCQLLVSNTWERHTASAYSTFSNVQSESPVNSRARRRWILFYTLLRNPNLILLRKPHLCASSSVHTSSSPHSDMVVQACVMASQSKSCQAESQSPPVVIVTPTED</sequence>
<dbReference type="AlphaFoldDB" id="A0ABD2HKU1"/>
<feature type="transmembrane region" description="Helical" evidence="8">
    <location>
        <begin position="478"/>
        <end position="505"/>
    </location>
</feature>
<dbReference type="EMBL" id="JBIYXZ010002068">
    <property type="protein sequence ID" value="KAL3067124.1"/>
    <property type="molecule type" value="Genomic_DNA"/>
</dbReference>
<keyword evidence="5 8" id="KW-1133">Transmembrane helix</keyword>
<dbReference type="GO" id="GO:0005886">
    <property type="term" value="C:plasma membrane"/>
    <property type="evidence" value="ECO:0007669"/>
    <property type="project" value="UniProtKB-SubCell"/>
</dbReference>
<evidence type="ECO:0000313" key="10">
    <source>
        <dbReference type="Proteomes" id="UP001619887"/>
    </source>
</evidence>
<dbReference type="Proteomes" id="UP001619887">
    <property type="component" value="Unassembled WGS sequence"/>
</dbReference>
<feature type="transmembrane region" description="Helical" evidence="8">
    <location>
        <begin position="175"/>
        <end position="196"/>
    </location>
</feature>
<keyword evidence="10" id="KW-1185">Reference proteome</keyword>
<accession>A0ABD2HKU1</accession>
<evidence type="ECO:0000256" key="5">
    <source>
        <dbReference type="ARBA" id="ARBA00022989"/>
    </source>
</evidence>
<evidence type="ECO:0000256" key="2">
    <source>
        <dbReference type="ARBA" id="ARBA00022448"/>
    </source>
</evidence>
<keyword evidence="4 8" id="KW-0812">Transmembrane</keyword>
<feature type="transmembrane region" description="Helical" evidence="8">
    <location>
        <begin position="255"/>
        <end position="272"/>
    </location>
</feature>
<name>A0ABD2HKU1_PAGBO</name>
<evidence type="ECO:0008006" key="11">
    <source>
        <dbReference type="Google" id="ProtNLM"/>
    </source>
</evidence>
<feature type="transmembrane region" description="Helical" evidence="8">
    <location>
        <begin position="24"/>
        <end position="43"/>
    </location>
</feature>
<evidence type="ECO:0000313" key="9">
    <source>
        <dbReference type="EMBL" id="KAL3067124.1"/>
    </source>
</evidence>
<reference evidence="9 10" key="1">
    <citation type="journal article" date="2022" name="G3 (Bethesda)">
        <title>Evaluating Illumina-, Nanopore-, and PacBio-based genome assembly strategies with the bald notothen, Trematomus borchgrevinki.</title>
        <authorList>
            <person name="Rayamajhi N."/>
            <person name="Cheng C.C."/>
            <person name="Catchen J.M."/>
        </authorList>
    </citation>
    <scope>NUCLEOTIDE SEQUENCE [LARGE SCALE GENOMIC DNA]</scope>
    <source>
        <strain evidence="9">AGRC-2024</strain>
    </source>
</reference>
<dbReference type="PANTHER" id="PTHR21444:SF17">
    <property type="entry name" value="STIMULATED BY RETINOIC ACID GENE 6 PROTEIN-LIKE"/>
    <property type="match status" value="1"/>
</dbReference>
<dbReference type="PANTHER" id="PTHR21444">
    <property type="entry name" value="COILED-COIL DOMAIN-CONTAINING PROTEIN 180"/>
    <property type="match status" value="1"/>
</dbReference>
<gene>
    <name evidence="9" type="ORF">OYC64_016967</name>
</gene>
<dbReference type="InterPro" id="IPR026612">
    <property type="entry name" value="STRA6-like"/>
</dbReference>
<keyword evidence="3" id="KW-1003">Cell membrane</keyword>
<proteinExistence type="predicted"/>
<feature type="transmembrane region" description="Helical" evidence="8">
    <location>
        <begin position="387"/>
        <end position="412"/>
    </location>
</feature>
<feature type="transmembrane region" description="Helical" evidence="8">
    <location>
        <begin position="79"/>
        <end position="96"/>
    </location>
</feature>
<feature type="transmembrane region" description="Helical" evidence="8">
    <location>
        <begin position="140"/>
        <end position="160"/>
    </location>
</feature>
<evidence type="ECO:0000256" key="1">
    <source>
        <dbReference type="ARBA" id="ARBA00004651"/>
    </source>
</evidence>
<evidence type="ECO:0000256" key="8">
    <source>
        <dbReference type="SAM" id="Phobius"/>
    </source>
</evidence>
<keyword evidence="7" id="KW-0675">Receptor</keyword>
<feature type="transmembrane region" description="Helical" evidence="8">
    <location>
        <begin position="321"/>
        <end position="342"/>
    </location>
</feature>
<evidence type="ECO:0000256" key="3">
    <source>
        <dbReference type="ARBA" id="ARBA00022475"/>
    </source>
</evidence>
<dbReference type="Pfam" id="PF14752">
    <property type="entry name" value="RBP_receptor"/>
    <property type="match status" value="1"/>
</dbReference>
<feature type="transmembrane region" description="Helical" evidence="8">
    <location>
        <begin position="108"/>
        <end position="128"/>
    </location>
</feature>
<protein>
    <recommendedName>
        <fullName evidence="11">STRA6-like</fullName>
    </recommendedName>
</protein>
<feature type="transmembrane region" description="Helical" evidence="8">
    <location>
        <begin position="424"/>
        <end position="449"/>
    </location>
</feature>
<comment type="subcellular location">
    <subcellularLocation>
        <location evidence="1">Cell membrane</location>
        <topology evidence="1">Multi-pass membrane protein</topology>
    </subcellularLocation>
</comment>
<evidence type="ECO:0000256" key="7">
    <source>
        <dbReference type="ARBA" id="ARBA00023170"/>
    </source>
</evidence>
<reference evidence="9 10" key="2">
    <citation type="journal article" date="2024" name="G3 (Bethesda)">
        <title>The genome of the cryopelagic Antarctic bald notothen, Trematomus borchgrevinki.</title>
        <authorList>
            <person name="Rayamajhi N."/>
            <person name="Rivera-Colon A.G."/>
            <person name="Minhas B.F."/>
            <person name="Cheng C.C."/>
            <person name="Catchen J.M."/>
        </authorList>
    </citation>
    <scope>NUCLEOTIDE SEQUENCE [LARGE SCALE GENOMIC DNA]</scope>
    <source>
        <strain evidence="9">AGRC-2024</strain>
    </source>
</reference>
<comment type="caution">
    <text evidence="9">The sequence shown here is derived from an EMBL/GenBank/DDBJ whole genome shotgun (WGS) entry which is preliminary data.</text>
</comment>
<organism evidence="9 10">
    <name type="scientific">Pagothenia borchgrevinki</name>
    <name type="common">Bald rockcod</name>
    <name type="synonym">Trematomus borchgrevinki</name>
    <dbReference type="NCBI Taxonomy" id="8213"/>
    <lineage>
        <taxon>Eukaryota</taxon>
        <taxon>Metazoa</taxon>
        <taxon>Chordata</taxon>
        <taxon>Craniata</taxon>
        <taxon>Vertebrata</taxon>
        <taxon>Euteleostomi</taxon>
        <taxon>Actinopterygii</taxon>
        <taxon>Neopterygii</taxon>
        <taxon>Teleostei</taxon>
        <taxon>Neoteleostei</taxon>
        <taxon>Acanthomorphata</taxon>
        <taxon>Eupercaria</taxon>
        <taxon>Perciformes</taxon>
        <taxon>Notothenioidei</taxon>
        <taxon>Nototheniidae</taxon>
        <taxon>Pagothenia</taxon>
    </lineage>
</organism>
<keyword evidence="6 8" id="KW-0472">Membrane</keyword>
<evidence type="ECO:0000256" key="4">
    <source>
        <dbReference type="ARBA" id="ARBA00022692"/>
    </source>
</evidence>